<gene>
    <name evidence="2" type="ORF">K443DRAFT_89151</name>
</gene>
<organism evidence="2 3">
    <name type="scientific">Laccaria amethystina LaAM-08-1</name>
    <dbReference type="NCBI Taxonomy" id="1095629"/>
    <lineage>
        <taxon>Eukaryota</taxon>
        <taxon>Fungi</taxon>
        <taxon>Dikarya</taxon>
        <taxon>Basidiomycota</taxon>
        <taxon>Agaricomycotina</taxon>
        <taxon>Agaricomycetes</taxon>
        <taxon>Agaricomycetidae</taxon>
        <taxon>Agaricales</taxon>
        <taxon>Agaricineae</taxon>
        <taxon>Hydnangiaceae</taxon>
        <taxon>Laccaria</taxon>
    </lineage>
</organism>
<reference evidence="2 3" key="1">
    <citation type="submission" date="2014-04" db="EMBL/GenBank/DDBJ databases">
        <authorList>
            <consortium name="DOE Joint Genome Institute"/>
            <person name="Kuo A."/>
            <person name="Kohler A."/>
            <person name="Nagy L.G."/>
            <person name="Floudas D."/>
            <person name="Copeland A."/>
            <person name="Barry K.W."/>
            <person name="Cichocki N."/>
            <person name="Veneault-Fourrey C."/>
            <person name="LaButti K."/>
            <person name="Lindquist E.A."/>
            <person name="Lipzen A."/>
            <person name="Lundell T."/>
            <person name="Morin E."/>
            <person name="Murat C."/>
            <person name="Sun H."/>
            <person name="Tunlid A."/>
            <person name="Henrissat B."/>
            <person name="Grigoriev I.V."/>
            <person name="Hibbett D.S."/>
            <person name="Martin F."/>
            <person name="Nordberg H.P."/>
            <person name="Cantor M.N."/>
            <person name="Hua S.X."/>
        </authorList>
    </citation>
    <scope>NUCLEOTIDE SEQUENCE [LARGE SCALE GENOMIC DNA]</scope>
    <source>
        <strain evidence="2 3">LaAM-08-1</strain>
    </source>
</reference>
<feature type="non-terminal residue" evidence="2">
    <location>
        <position position="1"/>
    </location>
</feature>
<proteinExistence type="predicted"/>
<protein>
    <submittedName>
        <fullName evidence="2">Uncharacterized protein</fullName>
    </submittedName>
</protein>
<evidence type="ECO:0000313" key="3">
    <source>
        <dbReference type="Proteomes" id="UP000054477"/>
    </source>
</evidence>
<feature type="region of interest" description="Disordered" evidence="1">
    <location>
        <begin position="1"/>
        <end position="58"/>
    </location>
</feature>
<dbReference type="HOGENOM" id="CLU_019899_0_0_1"/>
<keyword evidence="3" id="KW-1185">Reference proteome</keyword>
<sequence length="407" mass="43909">SDILGVAHPSSPSTVGKEAKTCPRSPPAVRGLTSAINPPTSPLGSKSRNIPNDHEMNNVDIDLTNYIDDKRQSNSEQSTEDVFHRGPSTVHFISSEPSTPYFRGGVEQLPPPSVISTPTTELEAEAIPDAGSKTPVATPRAPSCILENPSHPPMNPEILTPAPPSQGTVGDAKPIAPIRPELPSFLRPASIPSTVTAVVPVTVPPPPKIEGWQVKVVPPQFRILVHTLEFHRSKGFLRPFRSGIALELSQKDNMVYRKAGVERFGQYVALAEKEGIVALGGKEGGAWIGLRPEWYGAITLLREDVLICQAIPPALHIPGSCRIHGEAPDWQHLIETLSCLQSIVGEKLLRSRVGLELVSRKASVYRDAGVKSFAEYVSLAQMKGVVHLGGTDGHAWIRLNPCHAQAK</sequence>
<reference evidence="3" key="2">
    <citation type="submission" date="2015-01" db="EMBL/GenBank/DDBJ databases">
        <title>Evolutionary Origins and Diversification of the Mycorrhizal Mutualists.</title>
        <authorList>
            <consortium name="DOE Joint Genome Institute"/>
            <consortium name="Mycorrhizal Genomics Consortium"/>
            <person name="Kohler A."/>
            <person name="Kuo A."/>
            <person name="Nagy L.G."/>
            <person name="Floudas D."/>
            <person name="Copeland A."/>
            <person name="Barry K.W."/>
            <person name="Cichocki N."/>
            <person name="Veneault-Fourrey C."/>
            <person name="LaButti K."/>
            <person name="Lindquist E.A."/>
            <person name="Lipzen A."/>
            <person name="Lundell T."/>
            <person name="Morin E."/>
            <person name="Murat C."/>
            <person name="Riley R."/>
            <person name="Ohm R."/>
            <person name="Sun H."/>
            <person name="Tunlid A."/>
            <person name="Henrissat B."/>
            <person name="Grigoriev I.V."/>
            <person name="Hibbett D.S."/>
            <person name="Martin F."/>
        </authorList>
    </citation>
    <scope>NUCLEOTIDE SEQUENCE [LARGE SCALE GENOMIC DNA]</scope>
    <source>
        <strain evidence="3">LaAM-08-1</strain>
    </source>
</reference>
<dbReference type="AlphaFoldDB" id="A0A0C9YED5"/>
<name>A0A0C9YED5_9AGAR</name>
<dbReference type="STRING" id="1095629.A0A0C9YED5"/>
<evidence type="ECO:0000256" key="1">
    <source>
        <dbReference type="SAM" id="MobiDB-lite"/>
    </source>
</evidence>
<dbReference type="EMBL" id="KN838552">
    <property type="protein sequence ID" value="KIK06463.1"/>
    <property type="molecule type" value="Genomic_DNA"/>
</dbReference>
<dbReference type="OrthoDB" id="549353at2759"/>
<accession>A0A0C9YED5</accession>
<dbReference type="Proteomes" id="UP000054477">
    <property type="component" value="Unassembled WGS sequence"/>
</dbReference>
<evidence type="ECO:0000313" key="2">
    <source>
        <dbReference type="EMBL" id="KIK06463.1"/>
    </source>
</evidence>
<feature type="compositionally biased region" description="Polar residues" evidence="1">
    <location>
        <begin position="34"/>
        <end position="50"/>
    </location>
</feature>